<feature type="region of interest" description="Disordered" evidence="2">
    <location>
        <begin position="265"/>
        <end position="293"/>
    </location>
</feature>
<feature type="region of interest" description="Disordered" evidence="2">
    <location>
        <begin position="185"/>
        <end position="228"/>
    </location>
</feature>
<feature type="compositionally biased region" description="Polar residues" evidence="2">
    <location>
        <begin position="381"/>
        <end position="390"/>
    </location>
</feature>
<dbReference type="PANTHER" id="PTHR12161:SF88">
    <property type="entry name" value="REGULATOR OF VPS4 ACTIVITY IN THE MVB PATHWAY PROTEIN"/>
    <property type="match status" value="1"/>
</dbReference>
<dbReference type="Gene3D" id="1.20.1260.60">
    <property type="entry name" value="Vacuolar protein sorting-associated protein Ist1"/>
    <property type="match status" value="2"/>
</dbReference>
<feature type="compositionally biased region" description="Low complexity" evidence="2">
    <location>
        <begin position="195"/>
        <end position="206"/>
    </location>
</feature>
<comment type="similarity">
    <text evidence="1">Belongs to the IST1 family.</text>
</comment>
<gene>
    <name evidence="3" type="ORF">Tci_014876</name>
</gene>
<dbReference type="InterPro" id="IPR005061">
    <property type="entry name" value="Ist1"/>
</dbReference>
<evidence type="ECO:0000256" key="2">
    <source>
        <dbReference type="SAM" id="MobiDB-lite"/>
    </source>
</evidence>
<feature type="region of interest" description="Disordered" evidence="2">
    <location>
        <begin position="161"/>
        <end position="180"/>
    </location>
</feature>
<sequence length="439" mass="49957">MTRKRIEIIKRKRNAMEKFLTNDVADLLRNKLDSNAYSRLYADRNLSSCYDFADQSCLLVLTHLSPMSKQRECPDECKEARYGNSIEPYVNPKFVNNLKADHPAKAIKLQMMQEIATQYSIMWNSKSLERKLYTPPVVKDWSQYVTKKYDTLAKELPYKQRAETEKEEDNQKDLNVRNGLLYTPRVEVETKKNGSRSPYWSSSSSSCDTITSPEYSTGPDDSPSEDIIPKGRNFYAYESTRKSTSSYTTSTDTPKGRNLFAYESTSPVTASTSGREENASEFGSMPPPPYIKTESTKKWNEKVAAASIPNEREEGYENISKPVPRLMRNRRPFQPVASRSKNEIPKPSPKRLHGENLDRGIDEEEMKMDKLLSHYRRKPTHTPSVPTHSGSLPAESVATPVPIDGRKGLARVATYQPDTALSPQGHVHPKLPDYDHFVV</sequence>
<dbReference type="GO" id="GO:0015031">
    <property type="term" value="P:protein transport"/>
    <property type="evidence" value="ECO:0007669"/>
    <property type="project" value="InterPro"/>
</dbReference>
<feature type="region of interest" description="Disordered" evidence="2">
    <location>
        <begin position="240"/>
        <end position="259"/>
    </location>
</feature>
<feature type="compositionally biased region" description="Basic and acidic residues" evidence="2">
    <location>
        <begin position="161"/>
        <end position="175"/>
    </location>
</feature>
<dbReference type="AlphaFoldDB" id="A0A6L2K0G5"/>
<feature type="region of interest" description="Disordered" evidence="2">
    <location>
        <begin position="335"/>
        <end position="355"/>
    </location>
</feature>
<dbReference type="Pfam" id="PF03398">
    <property type="entry name" value="Ist1"/>
    <property type="match status" value="1"/>
</dbReference>
<dbReference type="InterPro" id="IPR042277">
    <property type="entry name" value="IST1-like"/>
</dbReference>
<comment type="caution">
    <text evidence="3">The sequence shown here is derived from an EMBL/GenBank/DDBJ whole genome shotgun (WGS) entry which is preliminary data.</text>
</comment>
<feature type="region of interest" description="Disordered" evidence="2">
    <location>
        <begin position="377"/>
        <end position="403"/>
    </location>
</feature>
<organism evidence="3">
    <name type="scientific">Tanacetum cinerariifolium</name>
    <name type="common">Dalmatian daisy</name>
    <name type="synonym">Chrysanthemum cinerariifolium</name>
    <dbReference type="NCBI Taxonomy" id="118510"/>
    <lineage>
        <taxon>Eukaryota</taxon>
        <taxon>Viridiplantae</taxon>
        <taxon>Streptophyta</taxon>
        <taxon>Embryophyta</taxon>
        <taxon>Tracheophyta</taxon>
        <taxon>Spermatophyta</taxon>
        <taxon>Magnoliopsida</taxon>
        <taxon>eudicotyledons</taxon>
        <taxon>Gunneridae</taxon>
        <taxon>Pentapetalae</taxon>
        <taxon>asterids</taxon>
        <taxon>campanulids</taxon>
        <taxon>Asterales</taxon>
        <taxon>Asteraceae</taxon>
        <taxon>Asteroideae</taxon>
        <taxon>Anthemideae</taxon>
        <taxon>Anthemidinae</taxon>
        <taxon>Tanacetum</taxon>
    </lineage>
</organism>
<evidence type="ECO:0000313" key="3">
    <source>
        <dbReference type="EMBL" id="GEU42898.1"/>
    </source>
</evidence>
<evidence type="ECO:0000256" key="1">
    <source>
        <dbReference type="ARBA" id="ARBA00005536"/>
    </source>
</evidence>
<name>A0A6L2K0G5_TANCI</name>
<reference evidence="3" key="1">
    <citation type="journal article" date="2019" name="Sci. Rep.">
        <title>Draft genome of Tanacetum cinerariifolium, the natural source of mosquito coil.</title>
        <authorList>
            <person name="Yamashiro T."/>
            <person name="Shiraishi A."/>
            <person name="Satake H."/>
            <person name="Nakayama K."/>
        </authorList>
    </citation>
    <scope>NUCLEOTIDE SEQUENCE</scope>
</reference>
<accession>A0A6L2K0G5</accession>
<protein>
    <submittedName>
        <fullName evidence="3">IST1-like protein</fullName>
    </submittedName>
</protein>
<dbReference type="EMBL" id="BKCJ010001631">
    <property type="protein sequence ID" value="GEU42898.1"/>
    <property type="molecule type" value="Genomic_DNA"/>
</dbReference>
<proteinExistence type="inferred from homology"/>
<dbReference type="PANTHER" id="PTHR12161">
    <property type="entry name" value="IST1 FAMILY MEMBER"/>
    <property type="match status" value="1"/>
</dbReference>
<feature type="compositionally biased region" description="Low complexity" evidence="2">
    <location>
        <begin position="242"/>
        <end position="253"/>
    </location>
</feature>